<dbReference type="OrthoDB" id="569576at2"/>
<organism evidence="1 2">
    <name type="scientific">Dulcicalothrix desertica PCC 7102</name>
    <dbReference type="NCBI Taxonomy" id="232991"/>
    <lineage>
        <taxon>Bacteria</taxon>
        <taxon>Bacillati</taxon>
        <taxon>Cyanobacteriota</taxon>
        <taxon>Cyanophyceae</taxon>
        <taxon>Nostocales</taxon>
        <taxon>Calotrichaceae</taxon>
        <taxon>Dulcicalothrix</taxon>
    </lineage>
</organism>
<proteinExistence type="predicted"/>
<protein>
    <submittedName>
        <fullName evidence="1">Uncharacterized protein</fullName>
    </submittedName>
</protein>
<evidence type="ECO:0000313" key="2">
    <source>
        <dbReference type="Proteomes" id="UP000271624"/>
    </source>
</evidence>
<dbReference type="AlphaFoldDB" id="A0A433V4H0"/>
<dbReference type="Proteomes" id="UP000271624">
    <property type="component" value="Unassembled WGS sequence"/>
</dbReference>
<gene>
    <name evidence="1" type="ORF">DSM106972_069850</name>
</gene>
<dbReference type="EMBL" id="RSCL01000021">
    <property type="protein sequence ID" value="RUT00979.1"/>
    <property type="molecule type" value="Genomic_DNA"/>
</dbReference>
<reference evidence="1" key="1">
    <citation type="submission" date="2018-12" db="EMBL/GenBank/DDBJ databases">
        <authorList>
            <person name="Will S."/>
            <person name="Neumann-Schaal M."/>
            <person name="Henke P."/>
        </authorList>
    </citation>
    <scope>NUCLEOTIDE SEQUENCE</scope>
    <source>
        <strain evidence="1">PCC 7102</strain>
    </source>
</reference>
<comment type="caution">
    <text evidence="1">The sequence shown here is derived from an EMBL/GenBank/DDBJ whole genome shotgun (WGS) entry which is preliminary data.</text>
</comment>
<accession>A0A433V4H0</accession>
<sequence length="341" mass="39611">MDAYNLNEYFPISEQHKYVSQLQGRVGLTRRRAEYFVKLWAYLFLKQQHELNRRLELPLTDLDLPSGFVQCTHREAQSIFYGDSDQGSDRAAGMMIDKFVGLGLIEKKFDGNNICIRVKSLLPRNSLIDTNTIELFPDSFNPRVDAIPVATFLSRYYNWIDNKNVVVPQRIARILREWAVLYPASMRVLRRRDTQNAVGFYILYPVARESEDNFFMSPRKSLYLGIDIEVDPIKMAAPQDPDCNAIQVRAWQIDFPYKTKHNIEMLLIDAQNTLIKMQADYPNMCDIYTIPLHPADQQLGYALGFQNISQDQQASLHWIYIALDRFLALNIPQQLSNLNFT</sequence>
<dbReference type="RefSeq" id="WP_127085117.1">
    <property type="nucleotide sequence ID" value="NZ_RSCL01000021.1"/>
</dbReference>
<keyword evidence="2" id="KW-1185">Reference proteome</keyword>
<evidence type="ECO:0000313" key="1">
    <source>
        <dbReference type="EMBL" id="RUT00979.1"/>
    </source>
</evidence>
<reference evidence="1" key="2">
    <citation type="journal article" date="2019" name="Genome Biol. Evol.">
        <title>Day and night: Metabolic profiles and evolutionary relationships of six axenic non-marine cyanobacteria.</title>
        <authorList>
            <person name="Will S.E."/>
            <person name="Henke P."/>
            <person name="Boedeker C."/>
            <person name="Huang S."/>
            <person name="Brinkmann H."/>
            <person name="Rohde M."/>
            <person name="Jarek M."/>
            <person name="Friedl T."/>
            <person name="Seufert S."/>
            <person name="Schumacher M."/>
            <person name="Overmann J."/>
            <person name="Neumann-Schaal M."/>
            <person name="Petersen J."/>
        </authorList>
    </citation>
    <scope>NUCLEOTIDE SEQUENCE [LARGE SCALE GENOMIC DNA]</scope>
    <source>
        <strain evidence="1">PCC 7102</strain>
    </source>
</reference>
<name>A0A433V4H0_9CYAN</name>